<gene>
    <name evidence="3" type="ORF">P8935_20470</name>
</gene>
<dbReference type="InterPro" id="IPR036641">
    <property type="entry name" value="HPT_dom_sf"/>
</dbReference>
<organism evidence="3">
    <name type="scientific">Telmatobacter sp. DSM 110680</name>
    <dbReference type="NCBI Taxonomy" id="3036704"/>
    <lineage>
        <taxon>Bacteria</taxon>
        <taxon>Pseudomonadati</taxon>
        <taxon>Acidobacteriota</taxon>
        <taxon>Terriglobia</taxon>
        <taxon>Terriglobales</taxon>
        <taxon>Acidobacteriaceae</taxon>
        <taxon>Telmatobacter</taxon>
    </lineage>
</organism>
<reference evidence="3" key="1">
    <citation type="submission" date="2023-03" db="EMBL/GenBank/DDBJ databases">
        <title>Edaphobacter sp.</title>
        <authorList>
            <person name="Huber K.J."/>
            <person name="Papendorf J."/>
            <person name="Pilke C."/>
            <person name="Bunk B."/>
            <person name="Sproeer C."/>
            <person name="Pester M."/>
        </authorList>
    </citation>
    <scope>NUCLEOTIDE SEQUENCE</scope>
    <source>
        <strain evidence="3">DSM 110680</strain>
    </source>
</reference>
<evidence type="ECO:0000313" key="3">
    <source>
        <dbReference type="EMBL" id="XBH16936.1"/>
    </source>
</evidence>
<feature type="domain" description="HPt" evidence="2">
    <location>
        <begin position="9"/>
        <end position="110"/>
    </location>
</feature>
<dbReference type="Pfam" id="PF01627">
    <property type="entry name" value="Hpt"/>
    <property type="match status" value="1"/>
</dbReference>
<dbReference type="GO" id="GO:0000160">
    <property type="term" value="P:phosphorelay signal transduction system"/>
    <property type="evidence" value="ECO:0007669"/>
    <property type="project" value="InterPro"/>
</dbReference>
<dbReference type="PROSITE" id="PS50894">
    <property type="entry name" value="HPT"/>
    <property type="match status" value="1"/>
</dbReference>
<dbReference type="InterPro" id="IPR008207">
    <property type="entry name" value="Sig_transdc_His_kin_Hpt_dom"/>
</dbReference>
<name>A0AAU7DJJ7_9BACT</name>
<dbReference type="Gene3D" id="1.20.120.160">
    <property type="entry name" value="HPT domain"/>
    <property type="match status" value="1"/>
</dbReference>
<keyword evidence="1" id="KW-0597">Phosphoprotein</keyword>
<dbReference type="RefSeq" id="WP_348262166.1">
    <property type="nucleotide sequence ID" value="NZ_CP121196.1"/>
</dbReference>
<sequence>MSGPQDPVVAEAMNRLWQKYLPQIEERVATLQRAADSLASGDLSPIEQKKAASDAHKLAGVLGTFGLTDGTDLAREAEGLYEGSEEEMRRLAARLATIAEGLQAMIANRK</sequence>
<accession>A0AAU7DJJ7</accession>
<evidence type="ECO:0000256" key="1">
    <source>
        <dbReference type="PROSITE-ProRule" id="PRU00110"/>
    </source>
</evidence>
<proteinExistence type="predicted"/>
<protein>
    <submittedName>
        <fullName evidence="3">Hpt domain-containing protein</fullName>
    </submittedName>
</protein>
<feature type="modified residue" description="Phosphohistidine" evidence="1">
    <location>
        <position position="56"/>
    </location>
</feature>
<evidence type="ECO:0000259" key="2">
    <source>
        <dbReference type="PROSITE" id="PS50894"/>
    </source>
</evidence>
<dbReference type="AlphaFoldDB" id="A0AAU7DJJ7"/>
<dbReference type="EMBL" id="CP121196">
    <property type="protein sequence ID" value="XBH16936.1"/>
    <property type="molecule type" value="Genomic_DNA"/>
</dbReference>
<dbReference type="GO" id="GO:0004672">
    <property type="term" value="F:protein kinase activity"/>
    <property type="evidence" value="ECO:0007669"/>
    <property type="project" value="UniProtKB-ARBA"/>
</dbReference>
<dbReference type="SUPFAM" id="SSF47226">
    <property type="entry name" value="Histidine-containing phosphotransfer domain, HPT domain"/>
    <property type="match status" value="1"/>
</dbReference>